<gene>
    <name evidence="4" type="primary">LOC114801681</name>
</gene>
<reference evidence="4" key="2">
    <citation type="submission" date="2025-08" db="UniProtKB">
        <authorList>
            <consortium name="Ensembl"/>
        </authorList>
    </citation>
    <scope>IDENTIFICATION</scope>
</reference>
<keyword evidence="2" id="KW-0863">Zinc-finger</keyword>
<organism evidence="4 5">
    <name type="scientific">Denticeps clupeoides</name>
    <name type="common">denticle herring</name>
    <dbReference type="NCBI Taxonomy" id="299321"/>
    <lineage>
        <taxon>Eukaryota</taxon>
        <taxon>Metazoa</taxon>
        <taxon>Chordata</taxon>
        <taxon>Craniata</taxon>
        <taxon>Vertebrata</taxon>
        <taxon>Euteleostomi</taxon>
        <taxon>Actinopterygii</taxon>
        <taxon>Neopterygii</taxon>
        <taxon>Teleostei</taxon>
        <taxon>Clupei</taxon>
        <taxon>Clupeiformes</taxon>
        <taxon>Denticipitoidei</taxon>
        <taxon>Denticipitidae</taxon>
        <taxon>Denticeps</taxon>
    </lineage>
</organism>
<evidence type="ECO:0000256" key="2">
    <source>
        <dbReference type="ARBA" id="ARBA00022771"/>
    </source>
</evidence>
<name>A0AAY4AK69_9TELE</name>
<reference evidence="4 5" key="1">
    <citation type="submission" date="2020-06" db="EMBL/GenBank/DDBJ databases">
        <authorList>
            <consortium name="Wellcome Sanger Institute Data Sharing"/>
        </authorList>
    </citation>
    <scope>NUCLEOTIDE SEQUENCE [LARGE SCALE GENOMIC DNA]</scope>
</reference>
<evidence type="ECO:0000256" key="3">
    <source>
        <dbReference type="ARBA" id="ARBA00022833"/>
    </source>
</evidence>
<accession>A0AAY4AK69</accession>
<sequence>MEKLSNIIAKTKTLVTNIKLGPQKHGRKAHSGLTQVGTRVQPLTDTCGHCVTSYEVTSMVNLCLRKKTLDFACPVCGEHWDWEHVKEQIGPSLSQTSKLEAKVSSVVQELPDEYKKCPKCRCILRRPLDSTGQPCPFSSCPRCSQTHHFCWACLAPWFFPDEAGAGQCSNASCYVAASLLSCDTVTEGCPQLRACPKCHALVMHTKKSGKYEVCQECMHGFCFVCLQEVSLCIRYGDQICIERKADRQRFVTKRM</sequence>
<evidence type="ECO:0008006" key="6">
    <source>
        <dbReference type="Google" id="ProtNLM"/>
    </source>
</evidence>
<dbReference type="RefSeq" id="XP_028855701.1">
    <property type="nucleotide sequence ID" value="XM_028999868.1"/>
</dbReference>
<reference evidence="4" key="3">
    <citation type="submission" date="2025-09" db="UniProtKB">
        <authorList>
            <consortium name="Ensembl"/>
        </authorList>
    </citation>
    <scope>IDENTIFICATION</scope>
</reference>
<dbReference type="GO" id="GO:0008270">
    <property type="term" value="F:zinc ion binding"/>
    <property type="evidence" value="ECO:0007669"/>
    <property type="project" value="UniProtKB-KW"/>
</dbReference>
<keyword evidence="3" id="KW-0862">Zinc</keyword>
<proteinExistence type="predicted"/>
<evidence type="ECO:0000313" key="4">
    <source>
        <dbReference type="Ensembl" id="ENSDCDP00010009257.1"/>
    </source>
</evidence>
<dbReference type="PROSITE" id="PS00518">
    <property type="entry name" value="ZF_RING_1"/>
    <property type="match status" value="1"/>
</dbReference>
<protein>
    <recommendedName>
        <fullName evidence="6">RBR-type E3 ubiquitin transferase</fullName>
    </recommendedName>
</protein>
<dbReference type="AlphaFoldDB" id="A0AAY4AK69"/>
<dbReference type="GeneTree" id="ENSGT00990000204023"/>
<keyword evidence="5" id="KW-1185">Reference proteome</keyword>
<evidence type="ECO:0000313" key="5">
    <source>
        <dbReference type="Proteomes" id="UP000694580"/>
    </source>
</evidence>
<keyword evidence="1" id="KW-0479">Metal-binding</keyword>
<dbReference type="GeneID" id="114801681"/>
<dbReference type="InterPro" id="IPR017907">
    <property type="entry name" value="Znf_RING_CS"/>
</dbReference>
<evidence type="ECO:0000256" key="1">
    <source>
        <dbReference type="ARBA" id="ARBA00022723"/>
    </source>
</evidence>
<dbReference type="Proteomes" id="UP000694580">
    <property type="component" value="Chromosome 1"/>
</dbReference>
<dbReference type="Ensembl" id="ENSDCDT00010009733.1">
    <property type="protein sequence ID" value="ENSDCDP00010009257.1"/>
    <property type="gene ID" value="ENSDCDG00010004157.1"/>
</dbReference>